<dbReference type="EMBL" id="DXCF01000021">
    <property type="protein sequence ID" value="HIZ09673.1"/>
    <property type="molecule type" value="Genomic_DNA"/>
</dbReference>
<dbReference type="Pfam" id="PF06541">
    <property type="entry name" value="ABC_trans_CmpB"/>
    <property type="match status" value="1"/>
</dbReference>
<gene>
    <name evidence="3" type="ORF">H9726_04205</name>
</gene>
<keyword evidence="2" id="KW-1133">Transmembrane helix</keyword>
<feature type="region of interest" description="Disordered" evidence="1">
    <location>
        <begin position="226"/>
        <end position="246"/>
    </location>
</feature>
<evidence type="ECO:0000313" key="3">
    <source>
        <dbReference type="EMBL" id="HIZ09673.1"/>
    </source>
</evidence>
<reference evidence="3" key="2">
    <citation type="submission" date="2021-04" db="EMBL/GenBank/DDBJ databases">
        <authorList>
            <person name="Gilroy R."/>
        </authorList>
    </citation>
    <scope>NUCLEOTIDE SEQUENCE</scope>
    <source>
        <strain evidence="3">CHK192-19661</strain>
    </source>
</reference>
<evidence type="ECO:0000256" key="1">
    <source>
        <dbReference type="SAM" id="MobiDB-lite"/>
    </source>
</evidence>
<feature type="transmembrane region" description="Helical" evidence="2">
    <location>
        <begin position="44"/>
        <end position="62"/>
    </location>
</feature>
<feature type="transmembrane region" description="Helical" evidence="2">
    <location>
        <begin position="107"/>
        <end position="128"/>
    </location>
</feature>
<feature type="transmembrane region" description="Helical" evidence="2">
    <location>
        <begin position="68"/>
        <end position="87"/>
    </location>
</feature>
<evidence type="ECO:0000313" key="4">
    <source>
        <dbReference type="Proteomes" id="UP000824025"/>
    </source>
</evidence>
<protein>
    <submittedName>
        <fullName evidence="3">ABC transporter permease</fullName>
    </submittedName>
</protein>
<dbReference type="AlphaFoldDB" id="A0A9D2IIK3"/>
<proteinExistence type="predicted"/>
<comment type="caution">
    <text evidence="3">The sequence shown here is derived from an EMBL/GenBank/DDBJ whole genome shotgun (WGS) entry which is preliminary data.</text>
</comment>
<keyword evidence="2" id="KW-0812">Transmembrane</keyword>
<accession>A0A9D2IIK3</accession>
<dbReference type="InterPro" id="IPR010540">
    <property type="entry name" value="CmpB_TMEM229"/>
</dbReference>
<organism evidence="3 4">
    <name type="scientific">Candidatus Borkfalkia avicola</name>
    <dbReference type="NCBI Taxonomy" id="2838503"/>
    <lineage>
        <taxon>Bacteria</taxon>
        <taxon>Bacillati</taxon>
        <taxon>Bacillota</taxon>
        <taxon>Clostridia</taxon>
        <taxon>Christensenellales</taxon>
        <taxon>Christensenellaceae</taxon>
        <taxon>Candidatus Borkfalkia</taxon>
    </lineage>
</organism>
<keyword evidence="2" id="KW-0472">Membrane</keyword>
<feature type="transmembrane region" description="Helical" evidence="2">
    <location>
        <begin position="140"/>
        <end position="161"/>
    </location>
</feature>
<feature type="compositionally biased region" description="Basic and acidic residues" evidence="1">
    <location>
        <begin position="235"/>
        <end position="246"/>
    </location>
</feature>
<feature type="transmembrane region" description="Helical" evidence="2">
    <location>
        <begin position="6"/>
        <end position="24"/>
    </location>
</feature>
<name>A0A9D2IIK3_9FIRM</name>
<reference evidence="3" key="1">
    <citation type="journal article" date="2021" name="PeerJ">
        <title>Extensive microbial diversity within the chicken gut microbiome revealed by metagenomics and culture.</title>
        <authorList>
            <person name="Gilroy R."/>
            <person name="Ravi A."/>
            <person name="Getino M."/>
            <person name="Pursley I."/>
            <person name="Horton D.L."/>
            <person name="Alikhan N.F."/>
            <person name="Baker D."/>
            <person name="Gharbi K."/>
            <person name="Hall N."/>
            <person name="Watson M."/>
            <person name="Adriaenssens E.M."/>
            <person name="Foster-Nyarko E."/>
            <person name="Jarju S."/>
            <person name="Secka A."/>
            <person name="Antonio M."/>
            <person name="Oren A."/>
            <person name="Chaudhuri R.R."/>
            <person name="La Ragione R."/>
            <person name="Hildebrand F."/>
            <person name="Pallen M.J."/>
        </authorList>
    </citation>
    <scope>NUCLEOTIDE SEQUENCE</scope>
    <source>
        <strain evidence="3">CHK192-19661</strain>
    </source>
</reference>
<sequence length="246" mass="28415">MFFFELAFLFMVGSVGGWVIELFFRRFFSIRKWINPGFLNGPYLPMYGFGALLLYGACFIPLPRWALVLLLFVSLTLLEYITGLIFIKGMKIKLWDYSSQWGNIQGIICPLFSVLWGVIAAGFVYLLFDPLHTAAVWARGSVWMIFFIGAFLGIFFVDVCISFNVSLKIRKVAVQLKEAVHYEELKASINEWRASRRQKRRFLFPFAGASLFDAVSEWAEKQKERIRGLSKRKKDSPDEKNGQDQQ</sequence>
<evidence type="ECO:0000256" key="2">
    <source>
        <dbReference type="SAM" id="Phobius"/>
    </source>
</evidence>
<dbReference type="Proteomes" id="UP000824025">
    <property type="component" value="Unassembled WGS sequence"/>
</dbReference>